<reference evidence="2" key="1">
    <citation type="submission" date="2022-11" db="UniProtKB">
        <authorList>
            <consortium name="WormBaseParasite"/>
        </authorList>
    </citation>
    <scope>IDENTIFICATION</scope>
</reference>
<protein>
    <submittedName>
        <fullName evidence="2">Uncharacterized protein</fullName>
    </submittedName>
</protein>
<name>A0AC34QPE2_9BILA</name>
<dbReference type="Proteomes" id="UP000887576">
    <property type="component" value="Unplaced"/>
</dbReference>
<dbReference type="WBParaSite" id="JU765_v2.g18066.t1">
    <property type="protein sequence ID" value="JU765_v2.g18066.t1"/>
    <property type="gene ID" value="JU765_v2.g18066"/>
</dbReference>
<sequence>MRFLPLTTAVMRIIAISLSIGTVNGYILSKLITTKNMPDQEGAQNSAKSNIAFSLPYNFQMEQHQVSSDLMVPLEKEKKAVEYPTFKKSVGTLKKYLGTGSRNCFFTPIQCMIQHDMSKYKKLVDSNIQIGRISRRDPNFLSP</sequence>
<evidence type="ECO:0000313" key="1">
    <source>
        <dbReference type="Proteomes" id="UP000887576"/>
    </source>
</evidence>
<evidence type="ECO:0000313" key="2">
    <source>
        <dbReference type="WBParaSite" id="JU765_v2.g18066.t1"/>
    </source>
</evidence>
<proteinExistence type="predicted"/>
<organism evidence="1 2">
    <name type="scientific">Panagrolaimus sp. JU765</name>
    <dbReference type="NCBI Taxonomy" id="591449"/>
    <lineage>
        <taxon>Eukaryota</taxon>
        <taxon>Metazoa</taxon>
        <taxon>Ecdysozoa</taxon>
        <taxon>Nematoda</taxon>
        <taxon>Chromadorea</taxon>
        <taxon>Rhabditida</taxon>
        <taxon>Tylenchina</taxon>
        <taxon>Panagrolaimomorpha</taxon>
        <taxon>Panagrolaimoidea</taxon>
        <taxon>Panagrolaimidae</taxon>
        <taxon>Panagrolaimus</taxon>
    </lineage>
</organism>
<accession>A0AC34QPE2</accession>